<evidence type="ECO:0000256" key="1">
    <source>
        <dbReference type="ARBA" id="ARBA00007118"/>
    </source>
</evidence>
<dbReference type="EMBL" id="MCOL01000001">
    <property type="protein sequence ID" value="ODO62669.1"/>
    <property type="molecule type" value="Genomic_DNA"/>
</dbReference>
<evidence type="ECO:0000259" key="3">
    <source>
        <dbReference type="Pfam" id="PF00881"/>
    </source>
</evidence>
<dbReference type="PANTHER" id="PTHR43673">
    <property type="entry name" value="NAD(P)H NITROREDUCTASE YDGI-RELATED"/>
    <property type="match status" value="1"/>
</dbReference>
<evidence type="ECO:0000313" key="8">
    <source>
        <dbReference type="Proteomes" id="UP000094892"/>
    </source>
</evidence>
<protein>
    <submittedName>
        <fullName evidence="4">NADH dehydrogenase</fullName>
    </submittedName>
    <submittedName>
        <fullName evidence="6">Nitroreductase family protein</fullName>
    </submittedName>
    <submittedName>
        <fullName evidence="5">Putative NAD(P)H nitroreductase YdgI</fullName>
        <ecNumber evidence="5">1.-.-.-</ecNumber>
    </submittedName>
</protein>
<sequence length="217" mass="24104">MPTTMTTNIKNNDFKDVVFNRQSVRQFDPTVKIDREELQTIIDETISAPSACNLQSWHFVVADSADGKAKAKSVLMPFNYPQIDSCSAMIFVLGDTQSHLVYRDVWNKACEEGRITPEKRDQIFKTFLPMYENASPEFLQADAMIDSSMAAMQLLLIARAHGYDANPIAGYAADKVATTFGLDAKRYVPVMAIALGKAASEPITTTRYAGTQVTEFI</sequence>
<gene>
    <name evidence="6" type="ORF">JH395_02965</name>
    <name evidence="4" type="ORF">Lp19_1268</name>
    <name evidence="5" type="ORF">LPJSA22_02687</name>
</gene>
<name>A0A165LKD3_LACPN</name>
<dbReference type="OMA" id="VNAQPWR"/>
<accession>A0A165LKD3</accession>
<dbReference type="PATRIC" id="fig|1590.144.peg.2577"/>
<keyword evidence="2 5" id="KW-0560">Oxidoreductase</keyword>
<feature type="domain" description="Nitroreductase" evidence="3">
    <location>
        <begin position="20"/>
        <end position="197"/>
    </location>
</feature>
<dbReference type="RefSeq" id="WP_003646055.1">
    <property type="nucleotide sequence ID" value="NZ_AP018405.1"/>
</dbReference>
<dbReference type="Proteomes" id="UP000595466">
    <property type="component" value="Chromosome"/>
</dbReference>
<dbReference type="PANTHER" id="PTHR43673:SF10">
    <property type="entry name" value="NADH DEHYDROGENASE_NAD(P)H NITROREDUCTASE XCC3605-RELATED"/>
    <property type="match status" value="1"/>
</dbReference>
<proteinExistence type="inferred from homology"/>
<dbReference type="Proteomes" id="UP000076882">
    <property type="component" value="Unassembled WGS sequence"/>
</dbReference>
<evidence type="ECO:0000313" key="4">
    <source>
        <dbReference type="EMBL" id="KZU95679.1"/>
    </source>
</evidence>
<dbReference type="EC" id="1.-.-.-" evidence="5"/>
<dbReference type="CDD" id="cd02137">
    <property type="entry name" value="MhqN-like"/>
    <property type="match status" value="1"/>
</dbReference>
<dbReference type="Gene3D" id="3.40.109.10">
    <property type="entry name" value="NADH Oxidase"/>
    <property type="match status" value="1"/>
</dbReference>
<evidence type="ECO:0000313" key="6">
    <source>
        <dbReference type="EMBL" id="QQM61533.1"/>
    </source>
</evidence>
<reference evidence="6 9" key="3">
    <citation type="submission" date="2020-12" db="EMBL/GenBank/DDBJ databases">
        <title>Whole genome sequencing of Lactobacillus plantarum PC518.</title>
        <authorList>
            <person name="Guo Q."/>
        </authorList>
    </citation>
    <scope>NUCLEOTIDE SEQUENCE [LARGE SCALE GENOMIC DNA]</scope>
    <source>
        <strain evidence="6 9">PC518</strain>
    </source>
</reference>
<evidence type="ECO:0000313" key="7">
    <source>
        <dbReference type="Proteomes" id="UP000076882"/>
    </source>
</evidence>
<dbReference type="InterPro" id="IPR029479">
    <property type="entry name" value="Nitroreductase"/>
</dbReference>
<dbReference type="InterPro" id="IPR000415">
    <property type="entry name" value="Nitroreductase-like"/>
</dbReference>
<dbReference type="Proteomes" id="UP000094892">
    <property type="component" value="Unassembled WGS sequence"/>
</dbReference>
<dbReference type="GO" id="GO:0016491">
    <property type="term" value="F:oxidoreductase activity"/>
    <property type="evidence" value="ECO:0007669"/>
    <property type="project" value="UniProtKB-KW"/>
</dbReference>
<evidence type="ECO:0000313" key="5">
    <source>
        <dbReference type="EMBL" id="ODO62669.1"/>
    </source>
</evidence>
<dbReference type="KEGG" id="lpb:SH83_12435"/>
<dbReference type="AlphaFoldDB" id="A0A165LKD3"/>
<dbReference type="Pfam" id="PF00881">
    <property type="entry name" value="Nitroreductase"/>
    <property type="match status" value="1"/>
</dbReference>
<reference evidence="4 7" key="1">
    <citation type="submission" date="2016-03" db="EMBL/GenBank/DDBJ databases">
        <title>Comparative genomics of 54 Lactobacillus plantarum strains reveals genomic uncoupling from niche constraints.</title>
        <authorList>
            <person name="Martino M.E."/>
        </authorList>
    </citation>
    <scope>NUCLEOTIDE SEQUENCE [LARGE SCALE GENOMIC DNA]</scope>
    <source>
        <strain evidence="4 7">19.1</strain>
    </source>
</reference>
<evidence type="ECO:0000256" key="2">
    <source>
        <dbReference type="ARBA" id="ARBA00023002"/>
    </source>
</evidence>
<dbReference type="EMBL" id="CP066817">
    <property type="protein sequence ID" value="QQM61533.1"/>
    <property type="molecule type" value="Genomic_DNA"/>
</dbReference>
<organism evidence="5 8">
    <name type="scientific">Lactiplantibacillus plantarum</name>
    <name type="common">Lactobacillus plantarum</name>
    <dbReference type="NCBI Taxonomy" id="1590"/>
    <lineage>
        <taxon>Bacteria</taxon>
        <taxon>Bacillati</taxon>
        <taxon>Bacillota</taxon>
        <taxon>Bacilli</taxon>
        <taxon>Lactobacillales</taxon>
        <taxon>Lactobacillaceae</taxon>
        <taxon>Lactiplantibacillus</taxon>
    </lineage>
</organism>
<dbReference type="SUPFAM" id="SSF55469">
    <property type="entry name" value="FMN-dependent nitroreductase-like"/>
    <property type="match status" value="1"/>
</dbReference>
<comment type="similarity">
    <text evidence="1">Belongs to the nitroreductase family.</text>
</comment>
<evidence type="ECO:0000313" key="9">
    <source>
        <dbReference type="Proteomes" id="UP000595466"/>
    </source>
</evidence>
<dbReference type="EMBL" id="LUXM01000025">
    <property type="protein sequence ID" value="KZU95679.1"/>
    <property type="molecule type" value="Genomic_DNA"/>
</dbReference>
<reference evidence="5 8" key="2">
    <citation type="submission" date="2016-08" db="EMBL/GenBank/DDBJ databases">
        <title>Genome sequencing of Lactobacillus plantarum JSA22, isolated from fermented soybean paste.</title>
        <authorList>
            <person name="Choi H.S."/>
        </authorList>
    </citation>
    <scope>NUCLEOTIDE SEQUENCE [LARGE SCALE GENOMIC DNA]</scope>
    <source>
        <strain evidence="5 8">JSA22</strain>
    </source>
</reference>